<dbReference type="InParanoid" id="A0A1Y2DIZ4"/>
<dbReference type="GO" id="GO:0005634">
    <property type="term" value="C:nucleus"/>
    <property type="evidence" value="ECO:0007669"/>
    <property type="project" value="TreeGrafter"/>
</dbReference>
<evidence type="ECO:0000313" key="3">
    <source>
        <dbReference type="EMBL" id="ORY59104.1"/>
    </source>
</evidence>
<feature type="compositionally biased region" description="Pro residues" evidence="1">
    <location>
        <begin position="74"/>
        <end position="85"/>
    </location>
</feature>
<dbReference type="PANTHER" id="PTHR24006">
    <property type="entry name" value="UBIQUITIN CARBOXYL-TERMINAL HYDROLASE"/>
    <property type="match status" value="1"/>
</dbReference>
<proteinExistence type="predicted"/>
<dbReference type="InterPro" id="IPR018200">
    <property type="entry name" value="USP_CS"/>
</dbReference>
<dbReference type="GO" id="GO:0004843">
    <property type="term" value="F:cysteine-type deubiquitinase activity"/>
    <property type="evidence" value="ECO:0007669"/>
    <property type="project" value="InterPro"/>
</dbReference>
<accession>A0A1Y2DIZ4</accession>
<dbReference type="CDD" id="cd02659">
    <property type="entry name" value="peptidase_C19C"/>
    <property type="match status" value="1"/>
</dbReference>
<dbReference type="InterPro" id="IPR001394">
    <property type="entry name" value="Peptidase_C19_UCH"/>
</dbReference>
<dbReference type="InterPro" id="IPR038765">
    <property type="entry name" value="Papain-like_cys_pep_sf"/>
</dbReference>
<protein>
    <recommendedName>
        <fullName evidence="2">USP domain-containing protein</fullName>
    </recommendedName>
</protein>
<dbReference type="SUPFAM" id="SSF54001">
    <property type="entry name" value="Cysteine proteinases"/>
    <property type="match status" value="1"/>
</dbReference>
<evidence type="ECO:0000313" key="4">
    <source>
        <dbReference type="Proteomes" id="UP000193689"/>
    </source>
</evidence>
<feature type="compositionally biased region" description="Low complexity" evidence="1">
    <location>
        <begin position="137"/>
        <end position="159"/>
    </location>
</feature>
<dbReference type="PROSITE" id="PS00973">
    <property type="entry name" value="USP_2"/>
    <property type="match status" value="1"/>
</dbReference>
<dbReference type="InterPro" id="IPR050164">
    <property type="entry name" value="Peptidase_C19"/>
</dbReference>
<dbReference type="STRING" id="1141098.A0A1Y2DIZ4"/>
<reference evidence="3 4" key="1">
    <citation type="submission" date="2016-07" db="EMBL/GenBank/DDBJ databases">
        <title>Pervasive Adenine N6-methylation of Active Genes in Fungi.</title>
        <authorList>
            <consortium name="DOE Joint Genome Institute"/>
            <person name="Mondo S.J."/>
            <person name="Dannebaum R.O."/>
            <person name="Kuo R.C."/>
            <person name="Labutti K."/>
            <person name="Haridas S."/>
            <person name="Kuo A."/>
            <person name="Salamov A."/>
            <person name="Ahrendt S.R."/>
            <person name="Lipzen A."/>
            <person name="Sullivan W."/>
            <person name="Andreopoulos W.B."/>
            <person name="Clum A."/>
            <person name="Lindquist E."/>
            <person name="Daum C."/>
            <person name="Ramamoorthy G.K."/>
            <person name="Gryganskyi A."/>
            <person name="Culley D."/>
            <person name="Magnuson J.K."/>
            <person name="James T.Y."/>
            <person name="O'Malley M.A."/>
            <person name="Stajich J.E."/>
            <person name="Spatafora J.W."/>
            <person name="Visel A."/>
            <person name="Grigoriev I.V."/>
        </authorList>
    </citation>
    <scope>NUCLEOTIDE SEQUENCE [LARGE SCALE GENOMIC DNA]</scope>
    <source>
        <strain evidence="3 4">CBS 129021</strain>
    </source>
</reference>
<dbReference type="PROSITE" id="PS50235">
    <property type="entry name" value="USP_3"/>
    <property type="match status" value="1"/>
</dbReference>
<feature type="compositionally biased region" description="Basic and acidic residues" evidence="1">
    <location>
        <begin position="1"/>
        <end position="15"/>
    </location>
</feature>
<evidence type="ECO:0000259" key="2">
    <source>
        <dbReference type="PROSITE" id="PS50235"/>
    </source>
</evidence>
<dbReference type="Pfam" id="PF00443">
    <property type="entry name" value="UCH"/>
    <property type="match status" value="1"/>
</dbReference>
<dbReference type="GeneID" id="63780543"/>
<dbReference type="EMBL" id="MCFJ01000014">
    <property type="protein sequence ID" value="ORY59104.1"/>
    <property type="molecule type" value="Genomic_DNA"/>
</dbReference>
<sequence>MEQDSRSSESRERAVSSEPSSTRPNPFDDGDLAARKRRRTSLTGSRSRSVETLTSQDERRGASDSMMKLDAPDPEPAPPSTPPQSEPTIAEPHSSKVTINLRNFDSLEPTPTSPPSPTPARSQDDDIKVSVEESEVEMVQATPPQVILSSSPSSAPSPEVPVISIDDDDEEELDLGAGHPAISMIGGASSIDLNSIMQDFPYHAAEETYYDTVVRLVQYFQQQPTSLDDVLAQMTAWFDKYLFCACEPDMCKAAVESVFENRSFWLSMPEIFWHVYLRRNTLAKARDTRDLAGQLFAQLARLSAHFVVLDILALQRVLVDEDFKELYLMSPTFLICLGNVTRKEESELYNGYAVETVPEVTELLHIFQKFPGGSMSKLYQLAELQTSLLSRFPRATMDNLMGICNIADGIIRDSFQRLSSSPGLSHSLDDRSRKNLVWGFRLFKTASSAVATIMDKSVNHLSGDSAHALIRFLTPIFLYSLQGDHEEAAKLVQEHRANHPEAPHSCTYDAISNEWRFGVLSNLIRSRQMQLRVVAVGCMSNDLVGLWKRCSNAGEDSAQSEYLRYFAIFLTNTGLVDYILGPTCHPEITQESSNIIGFLMVTKTYAPAQTDLFWQTVTSTQDPRIAEALTRMLAKILHLMYPDSLAYLCEKLHSLPIEAFTPQMRELFDQLVKALHSRMALSGPAHEFTPYRLCLRLLRESSVYGQQGLIAHPDVHQFAMAKIKELLQLPGGMSAEIRSDLLRSCISDIEAKTTTTSGSLSGLYMMIRQSLVRDLTSLVTEFDFARLLVDELESTIAIARGVGFVPVFAAQIGNARRELLVNTIVNHGSTINSDQGKRLWDLLVGNGAACQDDRKMAWQVLNTAVKRSDCENAFLRACLQEYLLDLPPRCYCEGALEFVRAELLPLANDTNGILFEDGSAEARVIELLWQMILRAPAQTIESQAIHTLVNDVYVDSKSIMSFPLHRARKVHFSVVNRCLQQLEAAAQKLKAYGDDISSRDDDSMVIVPSEEQQREQELKFTRSLAVLRAFLRTLQGKAHFAAPDLRSLMLQSPGPVEGESAELKYQSFDGDSQTEVKPLTIGRRNTAAALLASLREATGFDNYRIFYRGVALTPSEDQICKSLEDLDIHDGLILVKREMVSSPVKVKPGASSLEIEILSHFKDLWEYLSMDEKLAREIYHFLVKLPADQSILEAFEASSTSYRDIFPLGQPFKSLYAIHALREYLSTRRLKTQVMQVSIQDAESQYKTALDQEDATLKAMSLLVAALCDSEVVDRCSHETLQVLLCDHLVDNFVQLLKENANSNPSVVPFLTAKLHERLLAILGIGVAAQTSPQSLELISLSFEAMLECCTRSLDFWNVFRQTPTVKAVVQRLLLTDDRSFVRKAVAKLMSSKCFYNHGPSVVLAVDFAELFWSMISEIIPRAAAESSKCEEVFNMSYLLMKHLAEANSPALDLPMCLSQYGELLLSHTTVEDISRSDRIDVISHGLISMLHHGIKVSCARNEPLRFPQGFAHKLFFKHLFAGNSDNGPLIPQILLNSHARNMLCETILVLAKTTRRQYIELLQDVESLTTPTRDHPYKYELPQQFDRTKVVRSPCGYSGLRNLSNTCYLNSLFTQLFMNVGFRRFILDTPCPNPDTHQLLYETRNLFATLQDSVRKFVDPQMCVAQIMTYDETPIDIHNQMDVDEFYNLLFDRWEAQMPTDIAKKALRSIFGGQLVQQVKSNECEHISERMEPFSAIQCDIKGKASLEESLQAYVDGEIMEGDNKYKCESCDRHVDAVKRACLKDVPDNLIFHLKRFDFNLRTLQRNKINDYFRFPNQIDMQPYTVEHLSDPSGTAEPDVFELVGVLVHSGNAESGHYYSFIRERPSTSAAETWVEFNDDVVNSWDPAHIESACFGGPDYRQFDNSGVYEKVYSAYMLFYQRSSCLENEQEMLNSSGRPSPLRFNLPSDLQYQVKSDNWALVQRHVLYDPIHIPFVYKVVSQAWDSEQCSENHQVENLALQAALGHLDQVASRSKDTPDFEGLYRLLVRVCRRCPRCCFTLTDYFTTHEEPLRMLLQKNADGVIRQEMGNMLIFALKNIRTHYPEDYGVPDPDDDASHDFKFRERCPLTNMAILFTLLWDTFHTSLRAWGEYFGTMTDFAQLGRPEAVALLDQDFLYKTIMVIAADPTFDLEPQYARMHTTISRRMATRPPNYENVIALIDTLMDVMDPKLHFAEFSDLRLPLALQDEPVPYNAAEVNLIHREWNRNAQGSVFVEKLIQINQNHVSTDAILTRLMDFSPQMDQRIFLTLRLGITGGLVTHAIGPYLRAAAHYVHHSSNAEHVERLIKHVCKQCKNIQGPDGADFFEFIKDTFSSSRRIQEDFEKVEIESLDLLPSWAPGLLGYIDHAVSYDVTLFLRQQLFREGAVPGSEEDEPSQEKCQAINNAARRLAIECLLYLQDTYVRRGVQAPKDTVLPLTQVIKMCGNFFNTDEGRDDGMRVQYEGLCQAVNEPMTRLMVDEIEEDGSDWDNSIGSSEQMDSLADLSMQATCDVNDRDLP</sequence>
<keyword evidence="4" id="KW-1185">Reference proteome</keyword>
<dbReference type="GO" id="GO:0005829">
    <property type="term" value="C:cytosol"/>
    <property type="evidence" value="ECO:0007669"/>
    <property type="project" value="TreeGrafter"/>
</dbReference>
<feature type="region of interest" description="Disordered" evidence="1">
    <location>
        <begin position="1"/>
        <end position="159"/>
    </location>
</feature>
<dbReference type="RefSeq" id="XP_040711798.1">
    <property type="nucleotide sequence ID" value="XM_040864331.1"/>
</dbReference>
<dbReference type="FunFam" id="3.90.70.10:FF:000136">
    <property type="entry name" value="Ubiquitin C-terminal hydrolase, putative"/>
    <property type="match status" value="1"/>
</dbReference>
<dbReference type="GO" id="GO:0016579">
    <property type="term" value="P:protein deubiquitination"/>
    <property type="evidence" value="ECO:0007669"/>
    <property type="project" value="InterPro"/>
</dbReference>
<name>A0A1Y2DIZ4_9PEZI</name>
<feature type="compositionally biased region" description="Basic and acidic residues" evidence="1">
    <location>
        <begin position="122"/>
        <end position="131"/>
    </location>
</feature>
<dbReference type="InterPro" id="IPR028889">
    <property type="entry name" value="USP"/>
</dbReference>
<dbReference type="Pfam" id="PF12030">
    <property type="entry name" value="DUF3517"/>
    <property type="match status" value="1"/>
</dbReference>
<evidence type="ECO:0000256" key="1">
    <source>
        <dbReference type="SAM" id="MobiDB-lite"/>
    </source>
</evidence>
<dbReference type="InterPro" id="IPR021905">
    <property type="entry name" value="DUF3517"/>
</dbReference>
<dbReference type="Proteomes" id="UP000193689">
    <property type="component" value="Unassembled WGS sequence"/>
</dbReference>
<dbReference type="OrthoDB" id="420187at2759"/>
<dbReference type="Gene3D" id="3.90.70.10">
    <property type="entry name" value="Cysteine proteinases"/>
    <property type="match status" value="1"/>
</dbReference>
<comment type="caution">
    <text evidence="3">The sequence shown here is derived from an EMBL/GenBank/DDBJ whole genome shotgun (WGS) entry which is preliminary data.</text>
</comment>
<dbReference type="PANTHER" id="PTHR24006:SF827">
    <property type="entry name" value="UBIQUITIN CARBOXYL-TERMINAL HYDROLASE 34"/>
    <property type="match status" value="1"/>
</dbReference>
<gene>
    <name evidence="3" type="ORF">BCR38DRAFT_488847</name>
</gene>
<organism evidence="3 4">
    <name type="scientific">Pseudomassariella vexata</name>
    <dbReference type="NCBI Taxonomy" id="1141098"/>
    <lineage>
        <taxon>Eukaryota</taxon>
        <taxon>Fungi</taxon>
        <taxon>Dikarya</taxon>
        <taxon>Ascomycota</taxon>
        <taxon>Pezizomycotina</taxon>
        <taxon>Sordariomycetes</taxon>
        <taxon>Xylariomycetidae</taxon>
        <taxon>Amphisphaeriales</taxon>
        <taxon>Pseudomassariaceae</taxon>
        <taxon>Pseudomassariella</taxon>
    </lineage>
</organism>
<feature type="domain" description="USP" evidence="2">
    <location>
        <begin position="1599"/>
        <end position="1924"/>
    </location>
</feature>